<organism evidence="1 2">
    <name type="scientific">Scortum barcoo</name>
    <name type="common">barcoo grunter</name>
    <dbReference type="NCBI Taxonomy" id="214431"/>
    <lineage>
        <taxon>Eukaryota</taxon>
        <taxon>Metazoa</taxon>
        <taxon>Chordata</taxon>
        <taxon>Craniata</taxon>
        <taxon>Vertebrata</taxon>
        <taxon>Euteleostomi</taxon>
        <taxon>Actinopterygii</taxon>
        <taxon>Neopterygii</taxon>
        <taxon>Teleostei</taxon>
        <taxon>Neoteleostei</taxon>
        <taxon>Acanthomorphata</taxon>
        <taxon>Eupercaria</taxon>
        <taxon>Centrarchiformes</taxon>
        <taxon>Terapontoidei</taxon>
        <taxon>Terapontidae</taxon>
        <taxon>Scortum</taxon>
    </lineage>
</organism>
<sequence length="442" mass="50242">MESPVGALSSTPPRDSKKAGYYSRLLFGPPRHTNNSKRPIPNPKAQGSNPLVHHRGELQHMAAELGSYKQAHTSPPAHPGQLQSSGVEGPAPLKELRFQSPSYAWRKRKATKSCLHCLVSYCEEHLQPHYQVTQFKRHKLIEASTKLQENVCTHHGEGRMIFCRTDKHCICYLCSLDEHKGHKTVPAAAEMTKRKKDIGSRRQTIKQIIQDKEKTVVALQQEVEAINHSAEKAVTNSQKFSTDLIHRIQKGSSDLTDKIRSQQQTEVSRAKRIQEKLKQELTVLRRTDAELEKLSQTEDQTQFLHKYISLPPLSKSTALPNMNNCPLRYFEDVTAAVSEVIDTTKKIYDKKWKKIPKTVAAMDVLLPQDPKTRAECSRYAVQRNYLKLDPDTANIMMALSEDNRKATSVKHQQPYSGHSARFTTRSQVLSVKSLTGRCYWEM</sequence>
<evidence type="ECO:0000313" key="1">
    <source>
        <dbReference type="EMBL" id="KAI3361628.1"/>
    </source>
</evidence>
<dbReference type="Proteomes" id="UP000831701">
    <property type="component" value="Chromosome 15"/>
</dbReference>
<reference evidence="1" key="1">
    <citation type="submission" date="2022-04" db="EMBL/GenBank/DDBJ databases">
        <title>Jade perch genome.</title>
        <authorList>
            <person name="Chao B."/>
        </authorList>
    </citation>
    <scope>NUCLEOTIDE SEQUENCE</scope>
    <source>
        <strain evidence="1">CB-2022</strain>
    </source>
</reference>
<protein>
    <submittedName>
        <fullName evidence="1">Uncharacterized protein</fullName>
    </submittedName>
</protein>
<name>A0ACB8W4B7_9TELE</name>
<dbReference type="EMBL" id="CM041545">
    <property type="protein sequence ID" value="KAI3361628.1"/>
    <property type="molecule type" value="Genomic_DNA"/>
</dbReference>
<comment type="caution">
    <text evidence="1">The sequence shown here is derived from an EMBL/GenBank/DDBJ whole genome shotgun (WGS) entry which is preliminary data.</text>
</comment>
<accession>A0ACB8W4B7</accession>
<keyword evidence="2" id="KW-1185">Reference proteome</keyword>
<proteinExistence type="predicted"/>
<evidence type="ECO:0000313" key="2">
    <source>
        <dbReference type="Proteomes" id="UP000831701"/>
    </source>
</evidence>
<gene>
    <name evidence="1" type="ORF">L3Q82_001994</name>
</gene>